<reference evidence="5 6" key="1">
    <citation type="submission" date="2018-03" db="EMBL/GenBank/DDBJ databases">
        <title>The draft genome of Mesorhizobium soli JCM 19897.</title>
        <authorList>
            <person name="Li L."/>
            <person name="Liu L."/>
            <person name="Liang L."/>
            <person name="Wang T."/>
            <person name="Zhang X."/>
        </authorList>
    </citation>
    <scope>NUCLEOTIDE SEQUENCE [LARGE SCALE GENOMIC DNA]</scope>
    <source>
        <strain evidence="5 6">JCM 19897</strain>
    </source>
</reference>
<dbReference type="FunFam" id="3.40.50.300:FF:000421">
    <property type="entry name" value="Branched-chain amino acid ABC transporter ATP-binding protein"/>
    <property type="match status" value="1"/>
</dbReference>
<evidence type="ECO:0000313" key="6">
    <source>
        <dbReference type="Proteomes" id="UP000240653"/>
    </source>
</evidence>
<dbReference type="InterPro" id="IPR003439">
    <property type="entry name" value="ABC_transporter-like_ATP-bd"/>
</dbReference>
<keyword evidence="3 5" id="KW-0067">ATP-binding</keyword>
<dbReference type="InterPro" id="IPR027417">
    <property type="entry name" value="P-loop_NTPase"/>
</dbReference>
<dbReference type="GO" id="GO:0005524">
    <property type="term" value="F:ATP binding"/>
    <property type="evidence" value="ECO:0007669"/>
    <property type="project" value="UniProtKB-KW"/>
</dbReference>
<dbReference type="Gene3D" id="3.40.50.300">
    <property type="entry name" value="P-loop containing nucleotide triphosphate hydrolases"/>
    <property type="match status" value="1"/>
</dbReference>
<evidence type="ECO:0000256" key="2">
    <source>
        <dbReference type="ARBA" id="ARBA00022741"/>
    </source>
</evidence>
<dbReference type="RefSeq" id="WP_106725403.1">
    <property type="nucleotide sequence ID" value="NZ_PXYL01000009.1"/>
</dbReference>
<dbReference type="PROSITE" id="PS50893">
    <property type="entry name" value="ABC_TRANSPORTER_2"/>
    <property type="match status" value="1"/>
</dbReference>
<evidence type="ECO:0000313" key="5">
    <source>
        <dbReference type="EMBL" id="PSJ58868.1"/>
    </source>
</evidence>
<keyword evidence="2" id="KW-0547">Nucleotide-binding</keyword>
<feature type="domain" description="ABC transporter" evidence="4">
    <location>
        <begin position="7"/>
        <end position="253"/>
    </location>
</feature>
<proteinExistence type="predicted"/>
<dbReference type="SMART" id="SM00382">
    <property type="entry name" value="AAA"/>
    <property type="match status" value="1"/>
</dbReference>
<name>A0A2P7S8P5_9HYPH</name>
<evidence type="ECO:0000256" key="3">
    <source>
        <dbReference type="ARBA" id="ARBA00022840"/>
    </source>
</evidence>
<dbReference type="GO" id="GO:0005886">
    <property type="term" value="C:plasma membrane"/>
    <property type="evidence" value="ECO:0007669"/>
    <property type="project" value="TreeGrafter"/>
</dbReference>
<dbReference type="Pfam" id="PF12399">
    <property type="entry name" value="BCA_ABC_TP_C"/>
    <property type="match status" value="1"/>
</dbReference>
<dbReference type="EMBL" id="PXYL01000009">
    <property type="protein sequence ID" value="PSJ58868.1"/>
    <property type="molecule type" value="Genomic_DNA"/>
</dbReference>
<protein>
    <submittedName>
        <fullName evidence="5">ABC transporter ATP-binding protein</fullName>
    </submittedName>
</protein>
<dbReference type="InterPro" id="IPR003593">
    <property type="entry name" value="AAA+_ATPase"/>
</dbReference>
<keyword evidence="6" id="KW-1185">Reference proteome</keyword>
<dbReference type="Proteomes" id="UP000240653">
    <property type="component" value="Unassembled WGS sequence"/>
</dbReference>
<gene>
    <name evidence="5" type="ORF">C7I85_18065</name>
</gene>
<dbReference type="PANTHER" id="PTHR45772:SF9">
    <property type="entry name" value="CONSERVED COMPONENT OF ABC TRANSPORTER FOR NATURAL AMINO ACIDS"/>
    <property type="match status" value="1"/>
</dbReference>
<dbReference type="InterPro" id="IPR051120">
    <property type="entry name" value="ABC_AA/LPS_Transport"/>
</dbReference>
<accession>A0A2P7S8P5</accession>
<dbReference type="PANTHER" id="PTHR45772">
    <property type="entry name" value="CONSERVED COMPONENT OF ABC TRANSPORTER FOR NATURAL AMINO ACIDS-RELATED"/>
    <property type="match status" value="1"/>
</dbReference>
<organism evidence="5 6">
    <name type="scientific">Pseudaminobacter soli</name>
    <name type="common">ex Li et al. 2025</name>
    <dbReference type="NCBI Taxonomy" id="1295366"/>
    <lineage>
        <taxon>Bacteria</taxon>
        <taxon>Pseudomonadati</taxon>
        <taxon>Pseudomonadota</taxon>
        <taxon>Alphaproteobacteria</taxon>
        <taxon>Hyphomicrobiales</taxon>
        <taxon>Phyllobacteriaceae</taxon>
        <taxon>Pseudaminobacter</taxon>
    </lineage>
</organism>
<comment type="caution">
    <text evidence="5">The sequence shown here is derived from an EMBL/GenBank/DDBJ whole genome shotgun (WGS) entry which is preliminary data.</text>
</comment>
<dbReference type="Pfam" id="PF00005">
    <property type="entry name" value="ABC_tran"/>
    <property type="match status" value="1"/>
</dbReference>
<dbReference type="AlphaFoldDB" id="A0A2P7S8P5"/>
<dbReference type="OrthoDB" id="9779872at2"/>
<dbReference type="GO" id="GO:0016887">
    <property type="term" value="F:ATP hydrolysis activity"/>
    <property type="evidence" value="ECO:0007669"/>
    <property type="project" value="InterPro"/>
</dbReference>
<sequence>MSDAPILEVRNLTRKFGGLTAVNNLSFAVRRNSIHGLIGPNGAGKTTTFSLISGYYSPTSGQILYDGKDVSGLKTSRLAQRGLIRTFQGTTLFQEFSVMDNVRVGCHRSARAGFVSRIIGSDAPVERAADRKAREILDLFDLGALADEPTSSLPHGHQRALGMAVALAADPVVILLDEPFTGMNPEETRRMMEHVRRVRDERDITIMLVEHDMQAVMGLCDRITVMNFGQLLTEGAPEEVRTDPRVIEAYLGRAEDAA</sequence>
<evidence type="ECO:0000256" key="1">
    <source>
        <dbReference type="ARBA" id="ARBA00022448"/>
    </source>
</evidence>
<dbReference type="SUPFAM" id="SSF52540">
    <property type="entry name" value="P-loop containing nucleoside triphosphate hydrolases"/>
    <property type="match status" value="1"/>
</dbReference>
<dbReference type="CDD" id="cd03219">
    <property type="entry name" value="ABC_Mj1267_LivG_branched"/>
    <property type="match status" value="1"/>
</dbReference>
<keyword evidence="1" id="KW-0813">Transport</keyword>
<evidence type="ECO:0000259" key="4">
    <source>
        <dbReference type="PROSITE" id="PS50893"/>
    </source>
</evidence>
<dbReference type="InterPro" id="IPR032823">
    <property type="entry name" value="BCA_ABC_TP_C"/>
</dbReference>